<keyword evidence="2" id="KW-1185">Reference proteome</keyword>
<sequence>MLEPNQIILLKEAQKESIKNKFLNKDQLGLAYAEQLFNLWVPEAYGGREESLPTGLKILEELAYIDGGYGWTVTLCAGANMFAGFLAPALAKAIFKDPKVCWGGSGRTGGKAVWNGKEYLISGQWQYATGAPHLTHFTFNAEIWENGQPVQEEDGSLKVRSFFIPRDQVLIHYDWSAFGLECTASHNFSLNNAIVPKENEYLLDPIAKTSDSPLFAIPFMPFAEITLLVNYIGMFRRFLDLVERYYFEKAKDAQWAEKWSKQRFQQLDSIQTDFNKQRAKAFALADSIWEQVLAGRTDSNAKQYDELATFARQFVKEMREQLIQLFPLLGIRAAQVDHEINIVFRNIFTASQHSLLNI</sequence>
<organism evidence="1 2">
    <name type="scientific">Sphingobacterium humi</name>
    <dbReference type="NCBI Taxonomy" id="1796905"/>
    <lineage>
        <taxon>Bacteria</taxon>
        <taxon>Pseudomonadati</taxon>
        <taxon>Bacteroidota</taxon>
        <taxon>Sphingobacteriia</taxon>
        <taxon>Sphingobacteriales</taxon>
        <taxon>Sphingobacteriaceae</taxon>
        <taxon>Sphingobacterium</taxon>
    </lineage>
</organism>
<accession>A0A6N8KX50</accession>
<proteinExistence type="predicted"/>
<dbReference type="GO" id="GO:0016627">
    <property type="term" value="F:oxidoreductase activity, acting on the CH-CH group of donors"/>
    <property type="evidence" value="ECO:0007669"/>
    <property type="project" value="InterPro"/>
</dbReference>
<name>A0A6N8KX50_9SPHI</name>
<comment type="caution">
    <text evidence="1">The sequence shown here is derived from an EMBL/GenBank/DDBJ whole genome shotgun (WGS) entry which is preliminary data.</text>
</comment>
<dbReference type="AlphaFoldDB" id="A0A6N8KX50"/>
<dbReference type="Gene3D" id="2.40.110.10">
    <property type="entry name" value="Butyryl-CoA Dehydrogenase, subunit A, domain 2"/>
    <property type="match status" value="1"/>
</dbReference>
<gene>
    <name evidence="1" type="ORF">GQF63_08190</name>
</gene>
<dbReference type="PIRSF" id="PIRSF016578">
    <property type="entry name" value="HsaA"/>
    <property type="match status" value="1"/>
</dbReference>
<reference evidence="1 2" key="1">
    <citation type="submission" date="2019-12" db="EMBL/GenBank/DDBJ databases">
        <authorList>
            <person name="Dong K."/>
        </authorList>
    </citation>
    <scope>NUCLEOTIDE SEQUENCE [LARGE SCALE GENOMIC DNA]</scope>
    <source>
        <strain evidence="1 2">JCM 31225</strain>
    </source>
</reference>
<protein>
    <submittedName>
        <fullName evidence="1">Acyl-CoA dehydrogenase</fullName>
    </submittedName>
</protein>
<dbReference type="GO" id="GO:0050660">
    <property type="term" value="F:flavin adenine dinucleotide binding"/>
    <property type="evidence" value="ECO:0007669"/>
    <property type="project" value="InterPro"/>
</dbReference>
<evidence type="ECO:0000313" key="2">
    <source>
        <dbReference type="Proteomes" id="UP000435036"/>
    </source>
</evidence>
<dbReference type="EMBL" id="WSQA01000005">
    <property type="protein sequence ID" value="MVZ61995.1"/>
    <property type="molecule type" value="Genomic_DNA"/>
</dbReference>
<dbReference type="InterPro" id="IPR046373">
    <property type="entry name" value="Acyl-CoA_Oxase/DH_mid-dom_sf"/>
</dbReference>
<dbReference type="RefSeq" id="WP_160368745.1">
    <property type="nucleotide sequence ID" value="NZ_WSQA01000005.1"/>
</dbReference>
<dbReference type="SUPFAM" id="SSF56645">
    <property type="entry name" value="Acyl-CoA dehydrogenase NM domain-like"/>
    <property type="match status" value="1"/>
</dbReference>
<dbReference type="Gene3D" id="1.20.140.10">
    <property type="entry name" value="Butyryl-CoA Dehydrogenase, subunit A, domain 3"/>
    <property type="match status" value="1"/>
</dbReference>
<dbReference type="Gene3D" id="1.10.540.10">
    <property type="entry name" value="Acyl-CoA dehydrogenase/oxidase, N-terminal domain"/>
    <property type="match status" value="1"/>
</dbReference>
<dbReference type="Proteomes" id="UP000435036">
    <property type="component" value="Unassembled WGS sequence"/>
</dbReference>
<evidence type="ECO:0000313" key="1">
    <source>
        <dbReference type="EMBL" id="MVZ61995.1"/>
    </source>
</evidence>
<dbReference type="InterPro" id="IPR037069">
    <property type="entry name" value="AcylCoA_DH/ox_N_sf"/>
</dbReference>
<dbReference type="OrthoDB" id="1170793at2"/>
<dbReference type="InterPro" id="IPR009100">
    <property type="entry name" value="AcylCoA_DH/oxidase_NM_dom_sf"/>
</dbReference>